<evidence type="ECO:0000313" key="3">
    <source>
        <dbReference type="Proteomes" id="UP000299084"/>
    </source>
</evidence>
<dbReference type="Proteomes" id="UP000299084">
    <property type="component" value="Unassembled WGS sequence"/>
</dbReference>
<feature type="region of interest" description="Disordered" evidence="1">
    <location>
        <begin position="772"/>
        <end position="830"/>
    </location>
</feature>
<feature type="compositionally biased region" description="Low complexity" evidence="1">
    <location>
        <begin position="1280"/>
        <end position="1293"/>
    </location>
</feature>
<evidence type="ECO:0000256" key="1">
    <source>
        <dbReference type="SAM" id="MobiDB-lite"/>
    </source>
</evidence>
<feature type="compositionally biased region" description="Acidic residues" evidence="1">
    <location>
        <begin position="1052"/>
        <end position="1064"/>
    </location>
</feature>
<feature type="region of interest" description="Disordered" evidence="1">
    <location>
        <begin position="1274"/>
        <end position="1320"/>
    </location>
</feature>
<feature type="compositionally biased region" description="Polar residues" evidence="1">
    <location>
        <begin position="1068"/>
        <end position="1082"/>
    </location>
</feature>
<feature type="region of interest" description="Disordered" evidence="1">
    <location>
        <begin position="1159"/>
        <end position="1180"/>
    </location>
</feature>
<feature type="compositionally biased region" description="Gly residues" evidence="1">
    <location>
        <begin position="1098"/>
        <end position="1110"/>
    </location>
</feature>
<keyword evidence="3" id="KW-1185">Reference proteome</keyword>
<feature type="compositionally biased region" description="Basic and acidic residues" evidence="1">
    <location>
        <begin position="853"/>
        <end position="868"/>
    </location>
</feature>
<evidence type="ECO:0000313" key="2">
    <source>
        <dbReference type="EMBL" id="KAB1264154.1"/>
    </source>
</evidence>
<feature type="region of interest" description="Disordered" evidence="1">
    <location>
        <begin position="904"/>
        <end position="997"/>
    </location>
</feature>
<dbReference type="EMBL" id="JWIN03000017">
    <property type="protein sequence ID" value="KAB1264154.1"/>
    <property type="molecule type" value="Genomic_DNA"/>
</dbReference>
<proteinExistence type="predicted"/>
<feature type="region of interest" description="Disordered" evidence="1">
    <location>
        <begin position="34"/>
        <end position="58"/>
    </location>
</feature>
<feature type="region of interest" description="Disordered" evidence="1">
    <location>
        <begin position="458"/>
        <end position="576"/>
    </location>
</feature>
<sequence>MGLESRSLAARGWGPGHLRADATALSWEQDLGLGGWRGRATSKAEERKGKQGGGLLPAGLRLLPSLEAVTTMGPDSPAHPRAAPDQNTNQGLWGREGESPGFWGGVSSRGKGTPLTGQSWAGRRAGVPPGARAAGWQESTASRPVTWTGTDGTANSAHIPVLLSLSGWHLRSCAAELLLTRSPACFPTDSFTPATLGRHSRGGTRFQSSTLKNWLHRPYPEAKPTGTLPLSITDSNRSSLDLPGLGWQLLPTAATSQGRGRGRGRPPLPKITDRTGLCQAVRQRKHHRIRILLGGRGSSQGLSKFRVRELGGRPQSTQLALTHSTVLTLPRPQRYQRPSGPRAVPGGERSIASQPARAHLPGSHVDKAHLGALQWRTAYSSAPTILTPSPEHTPFLLPVSPRGSTGLTSHLHALQSRPPSTSPRKGVQTLAQSRCAPLVPRRLPPPLRGPCLQFPARQSVRPSVRPRGLGMFKESPREETLPAAPHTLPKIKWGKPGSGGPPSQGQVASQAIAPPSSPNNRLGAELAALGKPQPRSEPARPLHLAGSNSHPDFEICSPPRRDHSTRSHRSTGTDCIKLPTHSTEALGLCAPGSSRLQLGRLVFHGKSSPWLNGVGTPPNQGNRFPRGWPKDSQLGEGNGQGPPSPLLREQRRAHEAKGRFHTREVQRPKHAFSRTAGVEGLKTQGPLALKDPSAHAHAHALHNHPLTHTAISSWLMPYLKQQGPKAEPSPSWKASSVPAQGDCRPGVHRHTSTSSRLIPNRFATQKMRYGSGGLHVLGPFGEARTETSQTKKNPERSGHFPGLGTSPEAPASPHAAPRGTNPRPTPPCRGTRTHLVVVVLAEAEALGEDREDGEGRAREGRPESELLRRGGGGAGRAAFDVVVLGEAHALVRADAVVAQRDEAALPSSQELHPWGRRSSSADGEAAGPRGLSGRRGGGGAGGSGGGPRRPRAGARGGVGAGGLLWPPRLPGARPPVLGGGSSLWPPARKADDGSASMPAASASNLLVAHGTAQLERLSGAPPPAAGSPGRSRHGRQKARRAAAPGPPPPPPDDVDVCEDDDDADDRTSPCTAGRSGSRSQGTKPFATRPEEGGDQRGRGGGGESGRGGWGSRRLTQKKASIRPAIRAPATERRGPLGLVLSGPRAATPTMRALNATLQRRHRFLPDGSAGTTGAGRSEDSLEQLQLSFSPAVGSPRKSSPLCNPSPGGRSRIWFDEYLVPRVPRATPAAPPHDAVAGAPGWPGVRRSGLAHGPLRTPCRAVGPAQLRYVVRTRRPRASSLPRAGPNPAALPALNTHARPTRPGALSPPPRPGWAPPARSFSSGLAAPRRAMLSELRARPAPLLLLTSVLSETLAAKGDHISFVIGPFRPRLPRGRSLHRGAPESVEPATARRGELGSRVVSAAGQRPRHLLFERSHRARLGWPGRAASTGLCSRRALGPPGALHSSPIRGACARAPPSFSALPPLLLLLSGAGGGDTEEGVPGKQETLALTARLAFVCSLPSPSHLLPSPGRWGDERPRASVAAVQGRFLVTAPRPSGWCPRLPGRFWESHSLGPGKRLTWESIEGHKPGFRGYLVWRPAGGTTVPVLTPSCERPQAAKHHSKGTKPSWLEFQVRASHGPSPQLPSGVVSSAPGANLSSVNIHRDVVRKGMGQTCCLSLGLAPPTSI</sequence>
<feature type="region of interest" description="Disordered" evidence="1">
    <location>
        <begin position="611"/>
        <end position="660"/>
    </location>
</feature>
<feature type="compositionally biased region" description="Pro residues" evidence="1">
    <location>
        <begin position="1305"/>
        <end position="1314"/>
    </location>
</feature>
<comment type="caution">
    <text evidence="2">The sequence shown here is derived from an EMBL/GenBank/DDBJ whole genome shotgun (WGS) entry which is preliminary data.</text>
</comment>
<feature type="region of interest" description="Disordered" evidence="1">
    <location>
        <begin position="1188"/>
        <end position="1207"/>
    </location>
</feature>
<feature type="region of interest" description="Disordered" evidence="1">
    <location>
        <begin position="1016"/>
        <end position="1143"/>
    </location>
</feature>
<feature type="compositionally biased region" description="Low complexity" evidence="1">
    <location>
        <begin position="806"/>
        <end position="830"/>
    </location>
</feature>
<feature type="region of interest" description="Disordered" evidence="1">
    <location>
        <begin position="722"/>
        <end position="756"/>
    </location>
</feature>
<accession>A0A5N4CZ92</accession>
<organism evidence="2 3">
    <name type="scientific">Camelus dromedarius</name>
    <name type="common">Dromedary</name>
    <name type="synonym">Arabian camel</name>
    <dbReference type="NCBI Taxonomy" id="9838"/>
    <lineage>
        <taxon>Eukaryota</taxon>
        <taxon>Metazoa</taxon>
        <taxon>Chordata</taxon>
        <taxon>Craniata</taxon>
        <taxon>Vertebrata</taxon>
        <taxon>Euteleostomi</taxon>
        <taxon>Mammalia</taxon>
        <taxon>Eutheria</taxon>
        <taxon>Laurasiatheria</taxon>
        <taxon>Artiodactyla</taxon>
        <taxon>Tylopoda</taxon>
        <taxon>Camelidae</taxon>
        <taxon>Camelus</taxon>
    </lineage>
</organism>
<reference evidence="2 3" key="1">
    <citation type="journal article" date="2019" name="Mol. Ecol. Resour.">
        <title>Improving Illumina assemblies with Hi-C and long reads: an example with the North African dromedary.</title>
        <authorList>
            <person name="Elbers J.P."/>
            <person name="Rogers M.F."/>
            <person name="Perelman P.L."/>
            <person name="Proskuryakova A.A."/>
            <person name="Serdyukova N.A."/>
            <person name="Johnson W.E."/>
            <person name="Horin P."/>
            <person name="Corander J."/>
            <person name="Murphy D."/>
            <person name="Burger P.A."/>
        </authorList>
    </citation>
    <scope>NUCLEOTIDE SEQUENCE [LARGE SCALE GENOMIC DNA]</scope>
    <source>
        <strain evidence="2">Drom800</strain>
        <tissue evidence="2">Blood</tissue>
    </source>
</reference>
<feature type="compositionally biased region" description="Low complexity" evidence="1">
    <location>
        <begin position="121"/>
        <end position="135"/>
    </location>
</feature>
<feature type="compositionally biased region" description="Basic residues" evidence="1">
    <location>
        <begin position="1030"/>
        <end position="1040"/>
    </location>
</feature>
<feature type="compositionally biased region" description="Basic and acidic residues" evidence="1">
    <location>
        <begin position="1088"/>
        <end position="1097"/>
    </location>
</feature>
<feature type="compositionally biased region" description="Basic and acidic residues" evidence="1">
    <location>
        <begin position="648"/>
        <end position="660"/>
    </location>
</feature>
<name>A0A5N4CZ92_CAMDR</name>
<feature type="region of interest" description="Disordered" evidence="1">
    <location>
        <begin position="844"/>
        <end position="873"/>
    </location>
</feature>
<protein>
    <submittedName>
        <fullName evidence="2">Uncharacterized protein</fullName>
    </submittedName>
</protein>
<gene>
    <name evidence="2" type="ORF">Cadr_000020083</name>
</gene>
<feature type="compositionally biased region" description="Gly residues" evidence="1">
    <location>
        <begin position="933"/>
        <end position="947"/>
    </location>
</feature>
<feature type="region of interest" description="Disordered" evidence="1">
    <location>
        <begin position="70"/>
        <end position="143"/>
    </location>
</feature>